<dbReference type="InterPro" id="IPR055544">
    <property type="entry name" value="DUF7120"/>
</dbReference>
<dbReference type="Proteomes" id="UP000607197">
    <property type="component" value="Unassembled WGS sequence"/>
</dbReference>
<keyword evidence="3" id="KW-1185">Reference proteome</keyword>
<protein>
    <recommendedName>
        <fullName evidence="4">Cell surface protein</fullName>
    </recommendedName>
</protein>
<accession>A0A830FDJ8</accession>
<sequence length="74" mass="8358">MPKVEVTIPDDLEVELERIVDQGEFVNRNEAAEEILSLGLNAYETDAGAEAEGDFYGEEMQETADRPLDDDYEF</sequence>
<reference evidence="2" key="2">
    <citation type="submission" date="2020-09" db="EMBL/GenBank/DDBJ databases">
        <authorList>
            <person name="Sun Q."/>
            <person name="Ohkuma M."/>
        </authorList>
    </citation>
    <scope>NUCLEOTIDE SEQUENCE</scope>
    <source>
        <strain evidence="2">JCM 19596</strain>
    </source>
</reference>
<dbReference type="RefSeq" id="WP_188979115.1">
    <property type="nucleotide sequence ID" value="NZ_BMPG01000003.1"/>
</dbReference>
<feature type="region of interest" description="Disordered" evidence="1">
    <location>
        <begin position="49"/>
        <end position="74"/>
    </location>
</feature>
<feature type="compositionally biased region" description="Acidic residues" evidence="1">
    <location>
        <begin position="49"/>
        <end position="62"/>
    </location>
</feature>
<evidence type="ECO:0000313" key="2">
    <source>
        <dbReference type="EMBL" id="GGL64617.1"/>
    </source>
</evidence>
<dbReference type="Pfam" id="PF23434">
    <property type="entry name" value="DUF7120"/>
    <property type="match status" value="1"/>
</dbReference>
<dbReference type="EMBL" id="BMPG01000003">
    <property type="protein sequence ID" value="GGL64617.1"/>
    <property type="molecule type" value="Genomic_DNA"/>
</dbReference>
<dbReference type="AlphaFoldDB" id="A0A830FDJ8"/>
<reference evidence="2" key="1">
    <citation type="journal article" date="2014" name="Int. J. Syst. Evol. Microbiol.">
        <title>Complete genome sequence of Corynebacterium casei LMG S-19264T (=DSM 44701T), isolated from a smear-ripened cheese.</title>
        <authorList>
            <consortium name="US DOE Joint Genome Institute (JGI-PGF)"/>
            <person name="Walter F."/>
            <person name="Albersmeier A."/>
            <person name="Kalinowski J."/>
            <person name="Ruckert C."/>
        </authorList>
    </citation>
    <scope>NUCLEOTIDE SEQUENCE</scope>
    <source>
        <strain evidence="2">JCM 19596</strain>
    </source>
</reference>
<feature type="compositionally biased region" description="Basic and acidic residues" evidence="1">
    <location>
        <begin position="63"/>
        <end position="74"/>
    </location>
</feature>
<proteinExistence type="predicted"/>
<comment type="caution">
    <text evidence="2">The sequence shown here is derived from an EMBL/GenBank/DDBJ whole genome shotgun (WGS) entry which is preliminary data.</text>
</comment>
<evidence type="ECO:0008006" key="4">
    <source>
        <dbReference type="Google" id="ProtNLM"/>
    </source>
</evidence>
<gene>
    <name evidence="2" type="ORF">GCM10009039_23200</name>
</gene>
<name>A0A830FDJ8_9EURY</name>
<evidence type="ECO:0000313" key="3">
    <source>
        <dbReference type="Proteomes" id="UP000607197"/>
    </source>
</evidence>
<organism evidence="2 3">
    <name type="scientific">Halocalculus aciditolerans</name>
    <dbReference type="NCBI Taxonomy" id="1383812"/>
    <lineage>
        <taxon>Archaea</taxon>
        <taxon>Methanobacteriati</taxon>
        <taxon>Methanobacteriota</taxon>
        <taxon>Stenosarchaea group</taxon>
        <taxon>Halobacteria</taxon>
        <taxon>Halobacteriales</taxon>
        <taxon>Halobacteriaceae</taxon>
        <taxon>Halocalculus</taxon>
    </lineage>
</organism>
<evidence type="ECO:0000256" key="1">
    <source>
        <dbReference type="SAM" id="MobiDB-lite"/>
    </source>
</evidence>
<dbReference type="CDD" id="cd22231">
    <property type="entry name" value="RHH_NikR_HicB-like"/>
    <property type="match status" value="1"/>
</dbReference>
<dbReference type="OrthoDB" id="298109at2157"/>